<dbReference type="Gene3D" id="3.40.1000.10">
    <property type="entry name" value="Mog1/PsbP, alpha/beta/alpha sandwich"/>
    <property type="match status" value="1"/>
</dbReference>
<proteinExistence type="predicted"/>
<dbReference type="AlphaFoldDB" id="A0A495SC50"/>
<organism evidence="2 3">
    <name type="scientific">Chryseobacterium defluvii</name>
    <dbReference type="NCBI Taxonomy" id="160396"/>
    <lineage>
        <taxon>Bacteria</taxon>
        <taxon>Pseudomonadati</taxon>
        <taxon>Bacteroidota</taxon>
        <taxon>Flavobacteriia</taxon>
        <taxon>Flavobacteriales</taxon>
        <taxon>Weeksellaceae</taxon>
        <taxon>Chryseobacterium group</taxon>
        <taxon>Chryseobacterium</taxon>
    </lineage>
</organism>
<protein>
    <recommendedName>
        <fullName evidence="4">DUF1795 domain-containing protein</fullName>
    </recommendedName>
</protein>
<keyword evidence="1" id="KW-0732">Signal</keyword>
<name>A0A495SC50_9FLAO</name>
<feature type="chain" id="PRO_5019831339" description="DUF1795 domain-containing protein" evidence="1">
    <location>
        <begin position="20"/>
        <end position="159"/>
    </location>
</feature>
<dbReference type="EMBL" id="RBXB01000002">
    <property type="protein sequence ID" value="RKS97800.1"/>
    <property type="molecule type" value="Genomic_DNA"/>
</dbReference>
<feature type="signal peptide" evidence="1">
    <location>
        <begin position="1"/>
        <end position="19"/>
    </location>
</feature>
<evidence type="ECO:0000313" key="3">
    <source>
        <dbReference type="Proteomes" id="UP000272428"/>
    </source>
</evidence>
<evidence type="ECO:0000313" key="2">
    <source>
        <dbReference type="EMBL" id="RKS97800.1"/>
    </source>
</evidence>
<comment type="caution">
    <text evidence="2">The sequence shown here is derived from an EMBL/GenBank/DDBJ whole genome shotgun (WGS) entry which is preliminary data.</text>
</comment>
<dbReference type="RefSeq" id="WP_121461560.1">
    <property type="nucleotide sequence ID" value="NZ_RBXB01000002.1"/>
</dbReference>
<sequence length="159" mass="18969">MTKRIALLLTFLISFIVFAQKTATKVYDNPNYSISFPEIWKVMNSGEIVNIFPDNQVGAITISEYHNLDLPKNETKKFILALYQSTDEESKIKSRNGKKGYTEYHYEYFDEKEKLYWITKVFQKEKELYLITINCKQKYWNGNYMTLFNDTFNSFKIKK</sequence>
<evidence type="ECO:0000256" key="1">
    <source>
        <dbReference type="SAM" id="SignalP"/>
    </source>
</evidence>
<dbReference type="OrthoDB" id="1253198at2"/>
<accession>A0A495SC50</accession>
<keyword evidence="3" id="KW-1185">Reference proteome</keyword>
<reference evidence="2 3" key="1">
    <citation type="submission" date="2018-10" db="EMBL/GenBank/DDBJ databases">
        <title>Genomic Encyclopedia of Archaeal and Bacterial Type Strains, Phase II (KMG-II): from individual species to whole genera.</title>
        <authorList>
            <person name="Goeker M."/>
        </authorList>
    </citation>
    <scope>NUCLEOTIDE SEQUENCE [LARGE SCALE GENOMIC DNA]</scope>
    <source>
        <strain evidence="2 3">DSM 14219</strain>
    </source>
</reference>
<dbReference type="Proteomes" id="UP000272428">
    <property type="component" value="Unassembled WGS sequence"/>
</dbReference>
<evidence type="ECO:0008006" key="4">
    <source>
        <dbReference type="Google" id="ProtNLM"/>
    </source>
</evidence>
<gene>
    <name evidence="2" type="ORF">BCF58_1933</name>
</gene>